<comment type="caution">
    <text evidence="1">The sequence shown here is derived from an EMBL/GenBank/DDBJ whole genome shotgun (WGS) entry which is preliminary data.</text>
</comment>
<organism evidence="1 2">
    <name type="scientific">Paramuricea clavata</name>
    <name type="common">Red gorgonian</name>
    <name type="synonym">Violescent sea-whip</name>
    <dbReference type="NCBI Taxonomy" id="317549"/>
    <lineage>
        <taxon>Eukaryota</taxon>
        <taxon>Metazoa</taxon>
        <taxon>Cnidaria</taxon>
        <taxon>Anthozoa</taxon>
        <taxon>Octocorallia</taxon>
        <taxon>Malacalcyonacea</taxon>
        <taxon>Plexauridae</taxon>
        <taxon>Paramuricea</taxon>
    </lineage>
</organism>
<dbReference type="SUPFAM" id="SSF57414">
    <property type="entry name" value="Hairpin loop containing domain-like"/>
    <property type="match status" value="1"/>
</dbReference>
<dbReference type="InterPro" id="IPR003609">
    <property type="entry name" value="Pan_app"/>
</dbReference>
<dbReference type="Pfam" id="PF00024">
    <property type="entry name" value="PAN_1"/>
    <property type="match status" value="1"/>
</dbReference>
<sequence length="75" mass="8276">FQLQESVIGVISAESNITCAHHCALHDEPKCKSFNFIVDPTLVENCELNSKAALTANDAKLVPRTAALYFEKIKE</sequence>
<accession>A0A7D9LWX4</accession>
<name>A0A7D9LWX4_PARCT</name>
<gene>
    <name evidence="1" type="ORF">PACLA_8A066510</name>
</gene>
<dbReference type="AlphaFoldDB" id="A0A7D9LWX4"/>
<feature type="non-terminal residue" evidence="1">
    <location>
        <position position="1"/>
    </location>
</feature>
<protein>
    <submittedName>
        <fullName evidence="1">Uncharacterized protein</fullName>
    </submittedName>
</protein>
<keyword evidence="2" id="KW-1185">Reference proteome</keyword>
<dbReference type="PROSITE" id="PS50948">
    <property type="entry name" value="PAN"/>
    <property type="match status" value="1"/>
</dbReference>
<proteinExistence type="predicted"/>
<dbReference type="EMBL" id="CACRXK020023706">
    <property type="protein sequence ID" value="CAB4038013.1"/>
    <property type="molecule type" value="Genomic_DNA"/>
</dbReference>
<evidence type="ECO:0000313" key="1">
    <source>
        <dbReference type="EMBL" id="CAB4038013.1"/>
    </source>
</evidence>
<feature type="non-terminal residue" evidence="1">
    <location>
        <position position="75"/>
    </location>
</feature>
<reference evidence="1" key="1">
    <citation type="submission" date="2020-04" db="EMBL/GenBank/DDBJ databases">
        <authorList>
            <person name="Alioto T."/>
            <person name="Alioto T."/>
            <person name="Gomez Garrido J."/>
        </authorList>
    </citation>
    <scope>NUCLEOTIDE SEQUENCE</scope>
    <source>
        <strain evidence="1">A484AB</strain>
    </source>
</reference>
<dbReference type="Gene3D" id="3.50.4.10">
    <property type="entry name" value="Hepatocyte Growth Factor"/>
    <property type="match status" value="1"/>
</dbReference>
<dbReference type="Proteomes" id="UP001152795">
    <property type="component" value="Unassembled WGS sequence"/>
</dbReference>
<evidence type="ECO:0000313" key="2">
    <source>
        <dbReference type="Proteomes" id="UP001152795"/>
    </source>
</evidence>